<dbReference type="InterPro" id="IPR013320">
    <property type="entry name" value="ConA-like_dom_sf"/>
</dbReference>
<dbReference type="SUPFAM" id="SSF49899">
    <property type="entry name" value="Concanavalin A-like lectins/glucanases"/>
    <property type="match status" value="1"/>
</dbReference>
<evidence type="ECO:0000259" key="3">
    <source>
        <dbReference type="PROSITE" id="PS50060"/>
    </source>
</evidence>
<keyword evidence="1" id="KW-0677">Repeat</keyword>
<organism evidence="4">
    <name type="scientific">Xenopus tropicalis</name>
    <name type="common">Western clawed frog</name>
    <name type="synonym">Silurana tropicalis</name>
    <dbReference type="NCBI Taxonomy" id="8364"/>
    <lineage>
        <taxon>Eukaryota</taxon>
        <taxon>Metazoa</taxon>
        <taxon>Chordata</taxon>
        <taxon>Craniata</taxon>
        <taxon>Vertebrata</taxon>
        <taxon>Euteleostomi</taxon>
        <taxon>Amphibia</taxon>
        <taxon>Batrachia</taxon>
        <taxon>Anura</taxon>
        <taxon>Pipoidea</taxon>
        <taxon>Pipidae</taxon>
        <taxon>Xenopodinae</taxon>
        <taxon>Xenopus</taxon>
        <taxon>Silurana</taxon>
    </lineage>
</organism>
<dbReference type="PANTHER" id="PTHR24051">
    <property type="entry name" value="SUSHI DOMAIN-CONTAINING PROTEIN 1"/>
    <property type="match status" value="1"/>
</dbReference>
<accession>A0A803K819</accession>
<dbReference type="GeneTree" id="ENSGT00940000157151"/>
<protein>
    <submittedName>
        <fullName evidence="4">Protein tyrosine phosphatase receptor type U</fullName>
    </submittedName>
</protein>
<dbReference type="PROSITE" id="PS50060">
    <property type="entry name" value="MAM_2"/>
    <property type="match status" value="1"/>
</dbReference>
<dbReference type="PRINTS" id="PR00020">
    <property type="entry name" value="MAMDOMAIN"/>
</dbReference>
<dbReference type="InterPro" id="IPR000998">
    <property type="entry name" value="MAM_dom"/>
</dbReference>
<dbReference type="PROSITE" id="PS00740">
    <property type="entry name" value="MAM_1"/>
    <property type="match status" value="1"/>
</dbReference>
<dbReference type="PANTHER" id="PTHR24051:SF10">
    <property type="entry name" value="RECEPTOR-TYPE TYROSINE-PROTEIN PHOSPHATASE U-RELATED"/>
    <property type="match status" value="1"/>
</dbReference>
<reference evidence="4" key="2">
    <citation type="submission" date="2021-03" db="UniProtKB">
        <authorList>
            <consortium name="Ensembl"/>
        </authorList>
    </citation>
    <scope>IDENTIFICATION</scope>
</reference>
<dbReference type="Pfam" id="PF00629">
    <property type="entry name" value="MAM"/>
    <property type="match status" value="1"/>
</dbReference>
<dbReference type="AlphaFoldDB" id="A0A803K819"/>
<name>A0A803K819_XENTR</name>
<dbReference type="Gene3D" id="2.60.120.200">
    <property type="match status" value="1"/>
</dbReference>
<proteinExistence type="predicted"/>
<sequence>MILLTIQLYRPDALENKRESAGCTFEAHGDIGPCEVTQGTLDDFDWELVHFPNKDNDLAPGSYLMVNSSQHAPGKRAQLLFQPLSENDTHCLQFSYLLHSRDARGPGTLRVYVRVNGGPLGTAVWEVSGPRGKQWHQAELAVSTFWPSEYQVRDYGHHLTNFYSAY</sequence>
<evidence type="ECO:0000256" key="1">
    <source>
        <dbReference type="ARBA" id="ARBA00022737"/>
    </source>
</evidence>
<keyword evidence="2" id="KW-1015">Disulfide bond</keyword>
<dbReference type="Ensembl" id="ENSXETT00000113652">
    <property type="protein sequence ID" value="ENSXETP00000116405"/>
    <property type="gene ID" value="ENSXETG00000005931"/>
</dbReference>
<dbReference type="InterPro" id="IPR051622">
    <property type="entry name" value="R-tyr_protein_phosphatases"/>
</dbReference>
<gene>
    <name evidence="4" type="primary">ptpru</name>
</gene>
<dbReference type="Bgee" id="ENSXETG00000005931">
    <property type="expression patterns" value="Expressed in brain and 12 other cell types or tissues"/>
</dbReference>
<dbReference type="CDD" id="cd06263">
    <property type="entry name" value="MAM"/>
    <property type="match status" value="1"/>
</dbReference>
<feature type="domain" description="MAM" evidence="3">
    <location>
        <begin position="21"/>
        <end position="152"/>
    </location>
</feature>
<dbReference type="Xenbase" id="XB-GENE-922688">
    <property type="gene designation" value="ptpru"/>
</dbReference>
<evidence type="ECO:0000313" key="4">
    <source>
        <dbReference type="Ensembl" id="ENSXETP00000116405"/>
    </source>
</evidence>
<evidence type="ECO:0000256" key="2">
    <source>
        <dbReference type="ARBA" id="ARBA00023157"/>
    </source>
</evidence>
<reference evidence="4" key="1">
    <citation type="journal article" date="2010" name="Science">
        <title>The genome of the Western clawed frog Xenopus tropicalis.</title>
        <authorList>
            <person name="Hellsten U."/>
            <person name="Harland R.M."/>
            <person name="Gilchrist M.J."/>
            <person name="Hendrix D."/>
            <person name="Jurka J."/>
            <person name="Kapitonov V."/>
            <person name="Ovcharenko I."/>
            <person name="Putnam N.H."/>
            <person name="Shu S."/>
            <person name="Taher L."/>
            <person name="Blitz I.L."/>
            <person name="Blumberg B."/>
            <person name="Dichmann D.S."/>
            <person name="Dubchak I."/>
            <person name="Amaya E."/>
            <person name="Detter J.C."/>
            <person name="Fletcher R."/>
            <person name="Gerhard D.S."/>
            <person name="Goodstein D."/>
            <person name="Graves T."/>
            <person name="Grigoriev I.V."/>
            <person name="Grimwood J."/>
            <person name="Kawashima T."/>
            <person name="Lindquist E."/>
            <person name="Lucas S.M."/>
            <person name="Mead P.E."/>
            <person name="Mitros T."/>
            <person name="Ogino H."/>
            <person name="Ohta Y."/>
            <person name="Poliakov A.V."/>
            <person name="Pollet N."/>
            <person name="Robert J."/>
            <person name="Salamov A."/>
            <person name="Sater A.K."/>
            <person name="Schmutz J."/>
            <person name="Terry A."/>
            <person name="Vize P.D."/>
            <person name="Warren W.C."/>
            <person name="Wells D."/>
            <person name="Wills A."/>
            <person name="Wilson R.K."/>
            <person name="Zimmerman L.B."/>
            <person name="Zorn A.M."/>
            <person name="Grainger R."/>
            <person name="Grammer T."/>
            <person name="Khokha M.K."/>
            <person name="Richardson P.M."/>
            <person name="Rokhsar D.S."/>
        </authorList>
    </citation>
    <scope>NUCLEOTIDE SEQUENCE [LARGE SCALE GENOMIC DNA]</scope>
    <source>
        <strain evidence="4">Nigerian</strain>
    </source>
</reference>
<dbReference type="GO" id="GO:0016020">
    <property type="term" value="C:membrane"/>
    <property type="evidence" value="ECO:0007669"/>
    <property type="project" value="InterPro"/>
</dbReference>
<dbReference type="SMART" id="SM00137">
    <property type="entry name" value="MAM"/>
    <property type="match status" value="1"/>
</dbReference>